<comment type="caution">
    <text evidence="2">The sequence shown here is derived from an EMBL/GenBank/DDBJ whole genome shotgun (WGS) entry which is preliminary data.</text>
</comment>
<name>A0A8H5Z9H0_COCSA</name>
<dbReference type="AlphaFoldDB" id="A0A8H5Z9H0"/>
<protein>
    <submittedName>
        <fullName evidence="2">Uncharacterized protein</fullName>
    </submittedName>
</protein>
<reference evidence="2" key="1">
    <citation type="submission" date="2019-11" db="EMBL/GenBank/DDBJ databases">
        <title>Bipolaris sorokiniana Genome sequencing.</title>
        <authorList>
            <person name="Wang H."/>
        </authorList>
    </citation>
    <scope>NUCLEOTIDE SEQUENCE</scope>
</reference>
<evidence type="ECO:0000313" key="2">
    <source>
        <dbReference type="EMBL" id="KAF5844464.1"/>
    </source>
</evidence>
<dbReference type="InterPro" id="IPR027589">
    <property type="entry name" value="Choice_anch_B"/>
</dbReference>
<feature type="chain" id="PRO_5034723548" evidence="1">
    <location>
        <begin position="17"/>
        <end position="500"/>
    </location>
</feature>
<feature type="signal peptide" evidence="1">
    <location>
        <begin position="1"/>
        <end position="16"/>
    </location>
</feature>
<dbReference type="NCBIfam" id="TIGR04312">
    <property type="entry name" value="choice_anch_B"/>
    <property type="match status" value="1"/>
</dbReference>
<dbReference type="PANTHER" id="PTHR38787:SF3">
    <property type="entry name" value="REGULATORY P DOMAIN-CONTAINING PROTEIN"/>
    <property type="match status" value="1"/>
</dbReference>
<dbReference type="PANTHER" id="PTHR38787">
    <property type="entry name" value="REGULATORY P DOMAIN-CONTAINING PROTEIN"/>
    <property type="match status" value="1"/>
</dbReference>
<sequence length="500" mass="55427">MKWATITTALLPLASASGFTRQQYASGEVMELMMNGKESAWAKQRAAGNFDSARWSGFEQKRADKSVIKCKHGRVEAVKNDPDQTYRCNNIDLYDFKTHAELGDPIGDGSGSWGWTHRGREFIAIGQTYGASFSEVTKEGKLEYLGRLPAQNDSVIWREIKVLGDSLIVGSEGIGHHVQIFDLKKLLKLSPKKPYTFDKVKDVALVDINQGIKGRTHTVVANEEKNYAVACGAGGRPGRNDTCAGGPMFINMENPAKPYVEGCFSGDGYVHDSQCIVYRGPHKKYYGRDICFLYAEDTLTIIDATNKKGFGTAGKMISRTPYVGASYTHQGWVIDPYWQTHIVMDDELDEGQIDPNRTAVDSPAKDGFAVTYIVDIQNLEKPFVSGLYKTTVRSVDHNQYVYDGLSYQSNYQAGLRILDVSSIPKYPDGSKIKEIAYFDVYPGDDAKPGGGDALWDAGTWSAYTFDSGYVVINTIDRGVFVVKQADVKGRKKGKGQFWKD</sequence>
<evidence type="ECO:0000256" key="1">
    <source>
        <dbReference type="SAM" id="SignalP"/>
    </source>
</evidence>
<evidence type="ECO:0000313" key="3">
    <source>
        <dbReference type="Proteomes" id="UP000624244"/>
    </source>
</evidence>
<dbReference type="Proteomes" id="UP000624244">
    <property type="component" value="Unassembled WGS sequence"/>
</dbReference>
<dbReference type="OMA" id="NYAVACG"/>
<dbReference type="EMBL" id="WNKQ01000022">
    <property type="protein sequence ID" value="KAF5844464.1"/>
    <property type="molecule type" value="Genomic_DNA"/>
</dbReference>
<organism evidence="2 3">
    <name type="scientific">Cochliobolus sativus</name>
    <name type="common">Common root rot and spot blotch fungus</name>
    <name type="synonym">Bipolaris sorokiniana</name>
    <dbReference type="NCBI Taxonomy" id="45130"/>
    <lineage>
        <taxon>Eukaryota</taxon>
        <taxon>Fungi</taxon>
        <taxon>Dikarya</taxon>
        <taxon>Ascomycota</taxon>
        <taxon>Pezizomycotina</taxon>
        <taxon>Dothideomycetes</taxon>
        <taxon>Pleosporomycetidae</taxon>
        <taxon>Pleosporales</taxon>
        <taxon>Pleosporineae</taxon>
        <taxon>Pleosporaceae</taxon>
        <taxon>Bipolaris</taxon>
    </lineage>
</organism>
<proteinExistence type="predicted"/>
<dbReference type="GO" id="GO:0005576">
    <property type="term" value="C:extracellular region"/>
    <property type="evidence" value="ECO:0007669"/>
    <property type="project" value="TreeGrafter"/>
</dbReference>
<keyword evidence="1" id="KW-0732">Signal</keyword>
<accession>A0A8H5Z9H0</accession>
<gene>
    <name evidence="2" type="ORF">GGP41_007530</name>
</gene>